<protein>
    <recommendedName>
        <fullName evidence="3">Type 4 fimbrial biogenesis protein PilX N-terminal domain-containing protein</fullName>
    </recommendedName>
</protein>
<accession>A0A5R9RBQ7</accession>
<gene>
    <name evidence="1" type="ORF">FAS41_03250</name>
</gene>
<dbReference type="EMBL" id="SWDV01000002">
    <property type="protein sequence ID" value="TLX80679.1"/>
    <property type="molecule type" value="Genomic_DNA"/>
</dbReference>
<sequence length="181" mass="19739">MNRQRGQTLLIALLLLLGLSILTLGNLRSGLLLDNSLADARDYQAALGGATSAVNEALYRSRHSPYMAVGTRDDCIDTPQDQQQVLLCDRLWLNPSDPTSSALIKQARTYRGNDLATPGEMDELSRAPRWYVAAQCESRSSSAMADCLAGSGTLLLQVNTLATGITDQAQVRLQEYARVQR</sequence>
<evidence type="ECO:0008006" key="3">
    <source>
        <dbReference type="Google" id="ProtNLM"/>
    </source>
</evidence>
<name>A0A5R9RBQ7_9PSED</name>
<dbReference type="AlphaFoldDB" id="A0A5R9RBQ7"/>
<dbReference type="RefSeq" id="WP_138520220.1">
    <property type="nucleotide sequence ID" value="NZ_JAOCBK010000001.1"/>
</dbReference>
<evidence type="ECO:0000313" key="2">
    <source>
        <dbReference type="Proteomes" id="UP000306635"/>
    </source>
</evidence>
<proteinExistence type="predicted"/>
<comment type="caution">
    <text evidence="1">The sequence shown here is derived from an EMBL/GenBank/DDBJ whole genome shotgun (WGS) entry which is preliminary data.</text>
</comment>
<evidence type="ECO:0000313" key="1">
    <source>
        <dbReference type="EMBL" id="TLX80679.1"/>
    </source>
</evidence>
<dbReference type="OrthoDB" id="6883125at2"/>
<keyword evidence="2" id="KW-1185">Reference proteome</keyword>
<organism evidence="1 2">
    <name type="scientific">Pseudomonas nicosulfuronedens</name>
    <dbReference type="NCBI Taxonomy" id="2571105"/>
    <lineage>
        <taxon>Bacteria</taxon>
        <taxon>Pseudomonadati</taxon>
        <taxon>Pseudomonadota</taxon>
        <taxon>Gammaproteobacteria</taxon>
        <taxon>Pseudomonadales</taxon>
        <taxon>Pseudomonadaceae</taxon>
        <taxon>Pseudomonas</taxon>
    </lineage>
</organism>
<reference evidence="1 2" key="1">
    <citation type="submission" date="2019-04" db="EMBL/GenBank/DDBJ databases">
        <authorList>
            <person name="Li M."/>
        </authorList>
    </citation>
    <scope>NUCLEOTIDE SEQUENCE [LARGE SCALE GENOMIC DNA]</scope>
    <source>
        <strain evidence="1 2">LAM1902</strain>
    </source>
</reference>
<dbReference type="Proteomes" id="UP000306635">
    <property type="component" value="Unassembled WGS sequence"/>
</dbReference>